<gene>
    <name evidence="2" type="ORF">B0T18DRAFT_484997</name>
</gene>
<evidence type="ECO:0000256" key="1">
    <source>
        <dbReference type="SAM" id="MobiDB-lite"/>
    </source>
</evidence>
<dbReference type="AlphaFoldDB" id="A0AA40FB51"/>
<dbReference type="Proteomes" id="UP001172155">
    <property type="component" value="Unassembled WGS sequence"/>
</dbReference>
<protein>
    <submittedName>
        <fullName evidence="2">Uncharacterized protein</fullName>
    </submittedName>
</protein>
<sequence length="399" mass="43163">MTPTADQLRCHTSSTPTAVDHPPASHGFNEAARWVGHAGLGTRGPRHRTHNSFNAIGPWAQTKAMWPVLHNVHFWFLADSQPEADRRRRDETPIINALSAAPQALTRSALVPLSVLRAWAPPSRREGGGGRREEEVGPFCQQHSLKTCHGPETGEAYGFRDPVFERHTTQTDGEAPPRTSSVRRLTKPGGRSREMHLSLPQLRYPCGSQATLAREPNLKAIRVALMSVDPPATELGPWTALSTALRSSGDRCMFKTSIRYTPKGGINTGKPWGEGQRDLHQGKMEGRCCDPTPASTSISTPPNETKPDSCDFQNSGQPPRSCVRVYQTQREAGLGCAQVWLVWSPRNSRGQMGGGVYRFASVLTSVAAACFASPEPTSGAGDASDVVHLCGVAPISAQA</sequence>
<feature type="region of interest" description="Disordered" evidence="1">
    <location>
        <begin position="293"/>
        <end position="314"/>
    </location>
</feature>
<feature type="compositionally biased region" description="Low complexity" evidence="1">
    <location>
        <begin position="293"/>
        <end position="302"/>
    </location>
</feature>
<proteinExistence type="predicted"/>
<feature type="region of interest" description="Disordered" evidence="1">
    <location>
        <begin position="1"/>
        <end position="25"/>
    </location>
</feature>
<reference evidence="2" key="1">
    <citation type="submission" date="2023-06" db="EMBL/GenBank/DDBJ databases">
        <title>Genome-scale phylogeny and comparative genomics of the fungal order Sordariales.</title>
        <authorList>
            <consortium name="Lawrence Berkeley National Laboratory"/>
            <person name="Hensen N."/>
            <person name="Bonometti L."/>
            <person name="Westerberg I."/>
            <person name="Brannstrom I.O."/>
            <person name="Guillou S."/>
            <person name="Cros-Aarteil S."/>
            <person name="Calhoun S."/>
            <person name="Haridas S."/>
            <person name="Kuo A."/>
            <person name="Mondo S."/>
            <person name="Pangilinan J."/>
            <person name="Riley R."/>
            <person name="LaButti K."/>
            <person name="Andreopoulos B."/>
            <person name="Lipzen A."/>
            <person name="Chen C."/>
            <person name="Yanf M."/>
            <person name="Daum C."/>
            <person name="Ng V."/>
            <person name="Clum A."/>
            <person name="Steindorff A."/>
            <person name="Ohm R."/>
            <person name="Martin F."/>
            <person name="Silar P."/>
            <person name="Natvig D."/>
            <person name="Lalanne C."/>
            <person name="Gautier V."/>
            <person name="Ament-velasquez S.L."/>
            <person name="Kruys A."/>
            <person name="Hutchinson M.I."/>
            <person name="Powell A.J."/>
            <person name="Barry K."/>
            <person name="Miller A.N."/>
            <person name="Grigoriev I.V."/>
            <person name="Debuchy R."/>
            <person name="Gladieux P."/>
            <person name="Thoren M.H."/>
            <person name="Johannesson H."/>
        </authorList>
    </citation>
    <scope>NUCLEOTIDE SEQUENCE</scope>
    <source>
        <strain evidence="2">SMH3187-1</strain>
    </source>
</reference>
<comment type="caution">
    <text evidence="2">The sequence shown here is derived from an EMBL/GenBank/DDBJ whole genome shotgun (WGS) entry which is preliminary data.</text>
</comment>
<dbReference type="EMBL" id="JAUKUD010000001">
    <property type="protein sequence ID" value="KAK0754553.1"/>
    <property type="molecule type" value="Genomic_DNA"/>
</dbReference>
<feature type="region of interest" description="Disordered" evidence="1">
    <location>
        <begin position="168"/>
        <end position="196"/>
    </location>
</feature>
<name>A0AA40FB51_9PEZI</name>
<keyword evidence="3" id="KW-1185">Reference proteome</keyword>
<feature type="compositionally biased region" description="Polar residues" evidence="1">
    <location>
        <begin position="1"/>
        <end position="17"/>
    </location>
</feature>
<evidence type="ECO:0000313" key="2">
    <source>
        <dbReference type="EMBL" id="KAK0754553.1"/>
    </source>
</evidence>
<accession>A0AA40FB51</accession>
<evidence type="ECO:0000313" key="3">
    <source>
        <dbReference type="Proteomes" id="UP001172155"/>
    </source>
</evidence>
<organism evidence="2 3">
    <name type="scientific">Schizothecium vesticola</name>
    <dbReference type="NCBI Taxonomy" id="314040"/>
    <lineage>
        <taxon>Eukaryota</taxon>
        <taxon>Fungi</taxon>
        <taxon>Dikarya</taxon>
        <taxon>Ascomycota</taxon>
        <taxon>Pezizomycotina</taxon>
        <taxon>Sordariomycetes</taxon>
        <taxon>Sordariomycetidae</taxon>
        <taxon>Sordariales</taxon>
        <taxon>Schizotheciaceae</taxon>
        <taxon>Schizothecium</taxon>
    </lineage>
</organism>